<dbReference type="RefSeq" id="WP_386043865.1">
    <property type="nucleotide sequence ID" value="NZ_JBHUIO010000002.1"/>
</dbReference>
<evidence type="ECO:0000256" key="1">
    <source>
        <dbReference type="ARBA" id="ARBA00012928"/>
    </source>
</evidence>
<feature type="active site" description="Proton acceptor" evidence="4">
    <location>
        <position position="108"/>
    </location>
</feature>
<accession>A0ABW4ZSV9</accession>
<evidence type="ECO:0000256" key="4">
    <source>
        <dbReference type="PROSITE-ProRule" id="PRU00236"/>
    </source>
</evidence>
<dbReference type="Gene3D" id="3.30.1600.10">
    <property type="entry name" value="SIR2/SIRT2 'Small Domain"/>
    <property type="match status" value="1"/>
</dbReference>
<dbReference type="InterPro" id="IPR050134">
    <property type="entry name" value="NAD-dep_sirtuin_deacylases"/>
</dbReference>
<dbReference type="PANTHER" id="PTHR11085">
    <property type="entry name" value="NAD-DEPENDENT PROTEIN DEACYLASE SIRTUIN-5, MITOCHONDRIAL-RELATED"/>
    <property type="match status" value="1"/>
</dbReference>
<gene>
    <name evidence="6" type="ORF">ACFSOY_02115</name>
</gene>
<feature type="binding site" evidence="4">
    <location>
        <position position="119"/>
    </location>
    <ligand>
        <name>Zn(2+)</name>
        <dbReference type="ChEBI" id="CHEBI:29105"/>
    </ligand>
</feature>
<dbReference type="InterPro" id="IPR026590">
    <property type="entry name" value="Ssirtuin_cat_dom"/>
</dbReference>
<dbReference type="InterPro" id="IPR003000">
    <property type="entry name" value="Sirtuin"/>
</dbReference>
<feature type="binding site" evidence="4">
    <location>
        <position position="139"/>
    </location>
    <ligand>
        <name>Zn(2+)</name>
        <dbReference type="ChEBI" id="CHEBI:29105"/>
    </ligand>
</feature>
<dbReference type="EMBL" id="JBHUIO010000002">
    <property type="protein sequence ID" value="MFD2168813.1"/>
    <property type="molecule type" value="Genomic_DNA"/>
</dbReference>
<dbReference type="InterPro" id="IPR026591">
    <property type="entry name" value="Sirtuin_cat_small_dom_sf"/>
</dbReference>
<reference evidence="7" key="1">
    <citation type="journal article" date="2019" name="Int. J. Syst. Evol. Microbiol.">
        <title>The Global Catalogue of Microorganisms (GCM) 10K type strain sequencing project: providing services to taxonomists for standard genome sequencing and annotation.</title>
        <authorList>
            <consortium name="The Broad Institute Genomics Platform"/>
            <consortium name="The Broad Institute Genome Sequencing Center for Infectious Disease"/>
            <person name="Wu L."/>
            <person name="Ma J."/>
        </authorList>
    </citation>
    <scope>NUCLEOTIDE SEQUENCE [LARGE SCALE GENOMIC DNA]</scope>
    <source>
        <strain evidence="7">CGMCC 1.13574</strain>
    </source>
</reference>
<dbReference type="InterPro" id="IPR029035">
    <property type="entry name" value="DHS-like_NAD/FAD-binding_dom"/>
</dbReference>
<feature type="binding site" evidence="4">
    <location>
        <position position="136"/>
    </location>
    <ligand>
        <name>Zn(2+)</name>
        <dbReference type="ChEBI" id="CHEBI:29105"/>
    </ligand>
</feature>
<dbReference type="PROSITE" id="PS50305">
    <property type="entry name" value="SIRTUIN"/>
    <property type="match status" value="1"/>
</dbReference>
<name>A0ABW4ZSV9_9BACL</name>
<evidence type="ECO:0000256" key="2">
    <source>
        <dbReference type="ARBA" id="ARBA00022679"/>
    </source>
</evidence>
<dbReference type="Pfam" id="PF02146">
    <property type="entry name" value="SIR2"/>
    <property type="match status" value="1"/>
</dbReference>
<feature type="domain" description="Deacetylase sirtuin-type" evidence="5">
    <location>
        <begin position="1"/>
        <end position="216"/>
    </location>
</feature>
<sequence>MEQQWKGWAKSAKRPVAITGAGISVPSGLPTAAAKWRGFTLQEIFTVDMYRREPETFYRCYREMLLDWRTAQPNPAHRALAEAKVSVITQNIDGLHQKAGSAEVLEVHGNLRELICETCYALYPSEEAKGDRTPCCPSCQQLLKPNIVLAGEDVRHIAIAVDRVGQADLLLIVGTKLEMKPVCALPKIAEEKGVPIIRCNHSAELLLPELCEWLKR</sequence>
<evidence type="ECO:0000313" key="7">
    <source>
        <dbReference type="Proteomes" id="UP001597343"/>
    </source>
</evidence>
<feature type="binding site" evidence="4">
    <location>
        <position position="116"/>
    </location>
    <ligand>
        <name>Zn(2+)</name>
        <dbReference type="ChEBI" id="CHEBI:29105"/>
    </ligand>
</feature>
<dbReference type="SUPFAM" id="SSF52467">
    <property type="entry name" value="DHS-like NAD/FAD-binding domain"/>
    <property type="match status" value="1"/>
</dbReference>
<comment type="caution">
    <text evidence="6">The sequence shown here is derived from an EMBL/GenBank/DDBJ whole genome shotgun (WGS) entry which is preliminary data.</text>
</comment>
<dbReference type="Gene3D" id="3.40.50.1220">
    <property type="entry name" value="TPP-binding domain"/>
    <property type="match status" value="1"/>
</dbReference>
<protein>
    <recommendedName>
        <fullName evidence="1">protein acetyllysine N-acetyltransferase</fullName>
        <ecNumber evidence="1">2.3.1.286</ecNumber>
    </recommendedName>
</protein>
<keyword evidence="4" id="KW-0862">Zinc</keyword>
<dbReference type="Proteomes" id="UP001597343">
    <property type="component" value="Unassembled WGS sequence"/>
</dbReference>
<evidence type="ECO:0000313" key="6">
    <source>
        <dbReference type="EMBL" id="MFD2168813.1"/>
    </source>
</evidence>
<organism evidence="6 7">
    <name type="scientific">Tumebacillus lipolyticus</name>
    <dbReference type="NCBI Taxonomy" id="1280370"/>
    <lineage>
        <taxon>Bacteria</taxon>
        <taxon>Bacillati</taxon>
        <taxon>Bacillota</taxon>
        <taxon>Bacilli</taxon>
        <taxon>Bacillales</taxon>
        <taxon>Alicyclobacillaceae</taxon>
        <taxon>Tumebacillus</taxon>
    </lineage>
</organism>
<keyword evidence="4" id="KW-0479">Metal-binding</keyword>
<evidence type="ECO:0000256" key="3">
    <source>
        <dbReference type="ARBA" id="ARBA00023027"/>
    </source>
</evidence>
<proteinExistence type="predicted"/>
<keyword evidence="7" id="KW-1185">Reference proteome</keyword>
<dbReference type="EC" id="2.3.1.286" evidence="1"/>
<keyword evidence="3" id="KW-0520">NAD</keyword>
<dbReference type="PANTHER" id="PTHR11085:SF10">
    <property type="entry name" value="NAD-DEPENDENT PROTEIN DEACYLASE SIRTUIN-5, MITOCHONDRIAL-RELATED"/>
    <property type="match status" value="1"/>
</dbReference>
<keyword evidence="2" id="KW-0808">Transferase</keyword>
<evidence type="ECO:0000259" key="5">
    <source>
        <dbReference type="PROSITE" id="PS50305"/>
    </source>
</evidence>